<dbReference type="Gene3D" id="1.25.40.20">
    <property type="entry name" value="Ankyrin repeat-containing domain"/>
    <property type="match status" value="2"/>
</dbReference>
<protein>
    <recommendedName>
        <fullName evidence="2">F-box domain-containing protein</fullName>
    </recommendedName>
</protein>
<comment type="caution">
    <text evidence="3">The sequence shown here is derived from an EMBL/GenBank/DDBJ whole genome shotgun (WGS) entry which is preliminary data.</text>
</comment>
<feature type="domain" description="F-box" evidence="2">
    <location>
        <begin position="20"/>
        <end position="74"/>
    </location>
</feature>
<evidence type="ECO:0000313" key="3">
    <source>
        <dbReference type="EMBL" id="KAF7549724.1"/>
    </source>
</evidence>
<evidence type="ECO:0000313" key="4">
    <source>
        <dbReference type="Proteomes" id="UP000722485"/>
    </source>
</evidence>
<organism evidence="3 4">
    <name type="scientific">Cylindrodendrum hubeiense</name>
    <dbReference type="NCBI Taxonomy" id="595255"/>
    <lineage>
        <taxon>Eukaryota</taxon>
        <taxon>Fungi</taxon>
        <taxon>Dikarya</taxon>
        <taxon>Ascomycota</taxon>
        <taxon>Pezizomycotina</taxon>
        <taxon>Sordariomycetes</taxon>
        <taxon>Hypocreomycetidae</taxon>
        <taxon>Hypocreales</taxon>
        <taxon>Nectriaceae</taxon>
        <taxon>Cylindrodendrum</taxon>
    </lineage>
</organism>
<dbReference type="InterPro" id="IPR036770">
    <property type="entry name" value="Ankyrin_rpt-contain_sf"/>
</dbReference>
<dbReference type="Proteomes" id="UP000722485">
    <property type="component" value="Unassembled WGS sequence"/>
</dbReference>
<dbReference type="AlphaFoldDB" id="A0A9P5HDN6"/>
<dbReference type="InterPro" id="IPR051616">
    <property type="entry name" value="Cul2-RING_E3_ligase_SR"/>
</dbReference>
<accession>A0A9P5HDN6</accession>
<dbReference type="EMBL" id="JAANBB010000115">
    <property type="protein sequence ID" value="KAF7549724.1"/>
    <property type="molecule type" value="Genomic_DNA"/>
</dbReference>
<dbReference type="PANTHER" id="PTHR46224">
    <property type="entry name" value="ANKYRIN REPEAT FAMILY PROTEIN"/>
    <property type="match status" value="1"/>
</dbReference>
<dbReference type="PANTHER" id="PTHR46224:SF64">
    <property type="entry name" value="IQ MOTIF AND ANKYRIN REPEAT DOMAIN-CONTAINING PROTEIN 1"/>
    <property type="match status" value="1"/>
</dbReference>
<evidence type="ECO:0000256" key="1">
    <source>
        <dbReference type="SAM" id="MobiDB-lite"/>
    </source>
</evidence>
<dbReference type="SMART" id="SM00248">
    <property type="entry name" value="ANK"/>
    <property type="match status" value="5"/>
</dbReference>
<name>A0A9P5HDN6_9HYPO</name>
<feature type="region of interest" description="Disordered" evidence="1">
    <location>
        <begin position="1"/>
        <end position="20"/>
    </location>
</feature>
<sequence>MTNGDDDNPAGNMDSSMKLPTWPSKMPAEVLVLILRHLSPGEIKSFLLVSRTIAAITSPWLLERDIKDKTYNSLAWACYFGDVTLAERCLEVGASPNVAFCHDKPTTYRGSWIEGKKFDREYFENPVFPTRIVYGWPLLKGHAACSPLTLATNFNHIDVMRVLLDAKPEPANVIDNRIEDQICREHPRLLSFPTFSHPVVLSHAQSASAAQLLFDNGAIDHINNKGNTHWGGGPLIAAIDTRSASVVKLVLHSGSLSFDDPNGEFADAFMLAMGSEKIIKEADEKWLDLSVKFSTQLLDVFFSAGISPNEPILNFGQPLSLAVAEDLTWSTRLLVSRGADINYTDPYTLCPLAQALVSWPWDFITDRHLEEDLIDLVDCSLFTELFWLGADPNQPSFSPQGFSPLMFATSDKIPALAFEILIEFGADRGYIGQLTPDSPRLSVLQCLLLGFPQPSCGQEMGLFVNQKLYPLNYPFDGIFQTSRCVKVVEKCRKAKFEAFIEQPLDSVHFYTEDGMHILNWALEELRGFDLIWAIDMLIPQYASTKSPMDTESPLVTFFIPLRLGGSLEFGTLFQTCRFVERILKLGFRPSESLLRRICNLSGDLCAEIHWNEVVHTRYSEMLDFAPSFLQVVKSTIPRFNRKSKVTGTLLTFQDLTACEESYCAHRSKTIGKIISLFIKSGADFYACDSDGKTAYECAKINNTLNEVPEKWRNAAKEREIDEANA</sequence>
<dbReference type="InterPro" id="IPR001810">
    <property type="entry name" value="F-box_dom"/>
</dbReference>
<reference evidence="3" key="1">
    <citation type="submission" date="2020-03" db="EMBL/GenBank/DDBJ databases">
        <title>Draft Genome Sequence of Cylindrodendrum hubeiense.</title>
        <authorList>
            <person name="Buettner E."/>
            <person name="Kellner H."/>
        </authorList>
    </citation>
    <scope>NUCLEOTIDE SEQUENCE</scope>
    <source>
        <strain evidence="3">IHI 201604</strain>
    </source>
</reference>
<dbReference type="InterPro" id="IPR002110">
    <property type="entry name" value="Ankyrin_rpt"/>
</dbReference>
<gene>
    <name evidence="3" type="ORF">G7Z17_g6211</name>
</gene>
<proteinExistence type="predicted"/>
<dbReference type="CDD" id="cd09917">
    <property type="entry name" value="F-box_SF"/>
    <property type="match status" value="1"/>
</dbReference>
<dbReference type="SUPFAM" id="SSF48403">
    <property type="entry name" value="Ankyrin repeat"/>
    <property type="match status" value="1"/>
</dbReference>
<dbReference type="PROSITE" id="PS50181">
    <property type="entry name" value="FBOX"/>
    <property type="match status" value="1"/>
</dbReference>
<evidence type="ECO:0000259" key="2">
    <source>
        <dbReference type="PROSITE" id="PS50181"/>
    </source>
</evidence>
<keyword evidence="4" id="KW-1185">Reference proteome</keyword>
<dbReference type="OrthoDB" id="539213at2759"/>